<evidence type="ECO:0000313" key="1">
    <source>
        <dbReference type="EMBL" id="TWT37161.1"/>
    </source>
</evidence>
<reference evidence="1 2" key="1">
    <citation type="submission" date="2019-02" db="EMBL/GenBank/DDBJ databases">
        <title>Deep-cultivation of Planctomycetes and their phenomic and genomic characterization uncovers novel biology.</title>
        <authorList>
            <person name="Wiegand S."/>
            <person name="Jogler M."/>
            <person name="Boedeker C."/>
            <person name="Pinto D."/>
            <person name="Vollmers J."/>
            <person name="Rivas-Marin E."/>
            <person name="Kohn T."/>
            <person name="Peeters S.H."/>
            <person name="Heuer A."/>
            <person name="Rast P."/>
            <person name="Oberbeckmann S."/>
            <person name="Bunk B."/>
            <person name="Jeske O."/>
            <person name="Meyerdierks A."/>
            <person name="Storesund J.E."/>
            <person name="Kallscheuer N."/>
            <person name="Luecker S."/>
            <person name="Lage O.M."/>
            <person name="Pohl T."/>
            <person name="Merkel B.J."/>
            <person name="Hornburger P."/>
            <person name="Mueller R.-W."/>
            <person name="Bruemmer F."/>
            <person name="Labrenz M."/>
            <person name="Spormann A.M."/>
            <person name="Op Den Camp H."/>
            <person name="Overmann J."/>
            <person name="Amann R."/>
            <person name="Jetten M.S.M."/>
            <person name="Mascher T."/>
            <person name="Medema M.H."/>
            <person name="Devos D.P."/>
            <person name="Kaster A.-K."/>
            <person name="Ovreas L."/>
            <person name="Rohde M."/>
            <person name="Galperin M.Y."/>
            <person name="Jogler C."/>
        </authorList>
    </citation>
    <scope>NUCLEOTIDE SEQUENCE [LARGE SCALE GENOMIC DNA]</scope>
    <source>
        <strain evidence="1 2">KOR34</strain>
    </source>
</reference>
<gene>
    <name evidence="1" type="ORF">KOR34_21080</name>
</gene>
<dbReference type="Pfam" id="PF07610">
    <property type="entry name" value="DUF1573"/>
    <property type="match status" value="1"/>
</dbReference>
<dbReference type="InterPro" id="IPR011467">
    <property type="entry name" value="DUF1573"/>
</dbReference>
<evidence type="ECO:0000313" key="2">
    <source>
        <dbReference type="Proteomes" id="UP000316714"/>
    </source>
</evidence>
<organism evidence="1 2">
    <name type="scientific">Posidoniimonas corsicana</name>
    <dbReference type="NCBI Taxonomy" id="1938618"/>
    <lineage>
        <taxon>Bacteria</taxon>
        <taxon>Pseudomonadati</taxon>
        <taxon>Planctomycetota</taxon>
        <taxon>Planctomycetia</taxon>
        <taxon>Pirellulales</taxon>
        <taxon>Lacipirellulaceae</taxon>
        <taxon>Posidoniimonas</taxon>
    </lineage>
</organism>
<comment type="caution">
    <text evidence="1">The sequence shown here is derived from an EMBL/GenBank/DDBJ whole genome shotgun (WGS) entry which is preliminary data.</text>
</comment>
<sequence>MTRAWESTAILAFVVALWSGYGLLQSDNGNSPQLQGLPAQTSIHLGSLDPGATLSETLFLRNGSQSTLQISTIRTSCGCSEATATTDSVLPGQLLTIKCAFDIGRRRGQFSTSILIDYKVSDRVPQQRSSILVSADIEDDYAFQPHGAIAFSSHSKQRKVLRIESLIGTDAPTILRCEPRNTWIKAAVHPSNPNLLTIEFDPSDWPGTPSHSGVTVVTDNTRQPTAELPVEILHN</sequence>
<dbReference type="Gene3D" id="2.60.40.10">
    <property type="entry name" value="Immunoglobulins"/>
    <property type="match status" value="1"/>
</dbReference>
<dbReference type="RefSeq" id="WP_146564514.1">
    <property type="nucleotide sequence ID" value="NZ_SIHJ01000001.1"/>
</dbReference>
<dbReference type="EMBL" id="SIHJ01000001">
    <property type="protein sequence ID" value="TWT37161.1"/>
    <property type="molecule type" value="Genomic_DNA"/>
</dbReference>
<protein>
    <recommendedName>
        <fullName evidence="3">DUF1573 domain-containing protein</fullName>
    </recommendedName>
</protein>
<proteinExistence type="predicted"/>
<keyword evidence="2" id="KW-1185">Reference proteome</keyword>
<dbReference type="Proteomes" id="UP000316714">
    <property type="component" value="Unassembled WGS sequence"/>
</dbReference>
<dbReference type="OrthoDB" id="826619at2"/>
<accession>A0A5C5VGD6</accession>
<name>A0A5C5VGD6_9BACT</name>
<dbReference type="AlphaFoldDB" id="A0A5C5VGD6"/>
<evidence type="ECO:0008006" key="3">
    <source>
        <dbReference type="Google" id="ProtNLM"/>
    </source>
</evidence>
<dbReference type="InterPro" id="IPR013783">
    <property type="entry name" value="Ig-like_fold"/>
</dbReference>